<dbReference type="Proteomes" id="UP000285794">
    <property type="component" value="Unassembled WGS sequence"/>
</dbReference>
<keyword evidence="3" id="KW-1185">Reference proteome</keyword>
<evidence type="ECO:0000313" key="3">
    <source>
        <dbReference type="Proteomes" id="UP000285794"/>
    </source>
</evidence>
<dbReference type="InterPro" id="IPR045651">
    <property type="entry name" value="DUF6398"/>
</dbReference>
<dbReference type="OrthoDB" id="6399948at2"/>
<dbReference type="EMBL" id="QQWG01000001">
    <property type="protein sequence ID" value="RRG24774.1"/>
    <property type="molecule type" value="Genomic_DNA"/>
</dbReference>
<feature type="domain" description="DUF6398" evidence="1">
    <location>
        <begin position="8"/>
        <end position="112"/>
    </location>
</feature>
<reference evidence="2 3" key="1">
    <citation type="submission" date="2018-07" db="EMBL/GenBank/DDBJ databases">
        <title>Draft genome sequence of Ancylomarina sp. M1P.</title>
        <authorList>
            <person name="Yadav S."/>
            <person name="Villanueva L."/>
            <person name="Damste J.S.S."/>
        </authorList>
    </citation>
    <scope>NUCLEOTIDE SEQUENCE [LARGE SCALE GENOMIC DNA]</scope>
    <source>
        <strain evidence="2 3">M1P</strain>
    </source>
</reference>
<comment type="caution">
    <text evidence="2">The sequence shown here is derived from an EMBL/GenBank/DDBJ whole genome shotgun (WGS) entry which is preliminary data.</text>
</comment>
<dbReference type="Pfam" id="PF19935">
    <property type="entry name" value="DUF6398"/>
    <property type="match status" value="1"/>
</dbReference>
<protein>
    <recommendedName>
        <fullName evidence="1">DUF6398 domain-containing protein</fullName>
    </recommendedName>
</protein>
<sequence length="287" mass="33082">MSSKIEIIKELLNNFGNEVLKSKEYAEICLKILSKLEKHPDKPMLSGQENIWAASIVHAVGSINFLFHSKSTPSISKTEFNQHFGTSSKVIEVKSIQIQDLLHLSSYNTQYLIKASQHDNPIDKIKEVIIKKFGVSEAEVEEILKHAGHPDCPIIPKSDYSALTIIPKQKFWDWVATQTNIDDLSHEMKTDFNIYLIPDIELESSLEEELHENFEEIFKIELARYIKIDSKFPEVNFMEFLQWFDVKSSSHVMDLTGELLDDFDDEDFFDDDLGPKDKNKPPDFSQN</sequence>
<proteinExistence type="predicted"/>
<organism evidence="2 3">
    <name type="scientific">Ancylomarina euxinus</name>
    <dbReference type="NCBI Taxonomy" id="2283627"/>
    <lineage>
        <taxon>Bacteria</taxon>
        <taxon>Pseudomonadati</taxon>
        <taxon>Bacteroidota</taxon>
        <taxon>Bacteroidia</taxon>
        <taxon>Marinilabiliales</taxon>
        <taxon>Marinifilaceae</taxon>
        <taxon>Ancylomarina</taxon>
    </lineage>
</organism>
<evidence type="ECO:0000313" key="2">
    <source>
        <dbReference type="EMBL" id="RRG24774.1"/>
    </source>
</evidence>
<gene>
    <name evidence="2" type="ORF">DWB61_01825</name>
</gene>
<dbReference type="RefSeq" id="WP_125029184.1">
    <property type="nucleotide sequence ID" value="NZ_JAPXVP010000001.1"/>
</dbReference>
<dbReference type="AlphaFoldDB" id="A0A425Y8X0"/>
<name>A0A425Y8X0_9BACT</name>
<accession>A0A425Y8X0</accession>
<evidence type="ECO:0000259" key="1">
    <source>
        <dbReference type="Pfam" id="PF19935"/>
    </source>
</evidence>